<keyword evidence="1 4" id="KW-0489">Methyltransferase</keyword>
<dbReference type="RefSeq" id="WP_138949225.1">
    <property type="nucleotide sequence ID" value="NZ_CP040749.1"/>
</dbReference>
<dbReference type="EMBL" id="CP040749">
    <property type="protein sequence ID" value="QCX38329.1"/>
    <property type="molecule type" value="Genomic_DNA"/>
</dbReference>
<dbReference type="Gene3D" id="3.40.50.150">
    <property type="entry name" value="Vaccinia Virus protein VP39"/>
    <property type="match status" value="1"/>
</dbReference>
<dbReference type="InterPro" id="IPR017804">
    <property type="entry name" value="MeTrfase_EgtD-like"/>
</dbReference>
<organism evidence="4 5">
    <name type="scientific">Aureibaculum algae</name>
    <dbReference type="NCBI Taxonomy" id="2584122"/>
    <lineage>
        <taxon>Bacteria</taxon>
        <taxon>Pseudomonadati</taxon>
        <taxon>Bacteroidota</taxon>
        <taxon>Flavobacteriia</taxon>
        <taxon>Flavobacteriales</taxon>
        <taxon>Flavobacteriaceae</taxon>
        <taxon>Aureibaculum</taxon>
    </lineage>
</organism>
<dbReference type="GO" id="GO:0008168">
    <property type="term" value="F:methyltransferase activity"/>
    <property type="evidence" value="ECO:0007669"/>
    <property type="project" value="UniProtKB-KW"/>
</dbReference>
<evidence type="ECO:0000256" key="1">
    <source>
        <dbReference type="ARBA" id="ARBA00022603"/>
    </source>
</evidence>
<evidence type="ECO:0000259" key="3">
    <source>
        <dbReference type="Pfam" id="PF10017"/>
    </source>
</evidence>
<gene>
    <name evidence="4" type="ORF">FF125_07750</name>
</gene>
<accession>A0A5B7TN66</accession>
<dbReference type="InterPro" id="IPR019257">
    <property type="entry name" value="MeTrfase_dom"/>
</dbReference>
<feature type="domain" description="Histidine-specific methyltransferase SAM-dependent" evidence="3">
    <location>
        <begin position="5"/>
        <end position="311"/>
    </location>
</feature>
<name>A0A5B7TN66_9FLAO</name>
<sequence length="314" mass="36420">MNNTFAKDVVAGLSAKEKHLSSKYFYDDIGSRIFQEIMDMQEYYLTDCEFEILSLQAKQIIDAVNFKQTFNIVELGAGDGLKTFKLLEFLVHNHIDFHYVPIDISQGAMDLLTADLKKRLPKLSIHPRVGDYFEVLSKENVQTNIPSLLLFLGSNIGNYTEPETINLLKLFNENMKKGDALLLGVDLKKNPITIQNAYLDKHGITKRFNINLLKRINREFDGDFKIDDFDFYCHYNPLNGEVRSYIVSLCNQKVLLKKLNERFNFTYGELIWTELSKKYSLDELDHLAEQSGFRVNKHFLDSKHYFTDSLLIKS</sequence>
<dbReference type="KEGG" id="fbe:FF125_07750"/>
<reference evidence="4 5" key="1">
    <citation type="submission" date="2019-05" db="EMBL/GenBank/DDBJ databases">
        <title>Algicella ahnfeltiae gen. nov., sp. nov., a novel marine bacterium of the family Flavobacteriaceae isolated from a red alga.</title>
        <authorList>
            <person name="Nedashkovskaya O.I."/>
            <person name="Kukhlevskiy A.D."/>
            <person name="Kim S.-G."/>
            <person name="Zhukova N.V."/>
            <person name="Mikhailov V.V."/>
        </authorList>
    </citation>
    <scope>NUCLEOTIDE SEQUENCE [LARGE SCALE GENOMIC DNA]</scope>
    <source>
        <strain evidence="4 5">10Alg115</strain>
    </source>
</reference>
<dbReference type="SUPFAM" id="SSF53335">
    <property type="entry name" value="S-adenosyl-L-methionine-dependent methyltransferases"/>
    <property type="match status" value="1"/>
</dbReference>
<proteinExistence type="predicted"/>
<protein>
    <submittedName>
        <fullName evidence="4">L-histidine N(Alpha)-methyltransferase</fullName>
    </submittedName>
</protein>
<evidence type="ECO:0000313" key="5">
    <source>
        <dbReference type="Proteomes" id="UP000306229"/>
    </source>
</evidence>
<dbReference type="AlphaFoldDB" id="A0A5B7TN66"/>
<dbReference type="PIRSF" id="PIRSF018005">
    <property type="entry name" value="UCP018005"/>
    <property type="match status" value="1"/>
</dbReference>
<evidence type="ECO:0000313" key="4">
    <source>
        <dbReference type="EMBL" id="QCX38329.1"/>
    </source>
</evidence>
<dbReference type="GO" id="GO:0032259">
    <property type="term" value="P:methylation"/>
    <property type="evidence" value="ECO:0007669"/>
    <property type="project" value="UniProtKB-KW"/>
</dbReference>
<keyword evidence="5" id="KW-1185">Reference proteome</keyword>
<dbReference type="PANTHER" id="PTHR43397">
    <property type="entry name" value="ERGOTHIONEINE BIOSYNTHESIS PROTEIN 1"/>
    <property type="match status" value="1"/>
</dbReference>
<dbReference type="PANTHER" id="PTHR43397:SF1">
    <property type="entry name" value="ERGOTHIONEINE BIOSYNTHESIS PROTEIN 1"/>
    <property type="match status" value="1"/>
</dbReference>
<evidence type="ECO:0000256" key="2">
    <source>
        <dbReference type="ARBA" id="ARBA00022679"/>
    </source>
</evidence>
<dbReference type="OrthoDB" id="5289726at2"/>
<keyword evidence="2 4" id="KW-0808">Transferase</keyword>
<dbReference type="Pfam" id="PF10017">
    <property type="entry name" value="Methyltransf_33"/>
    <property type="match status" value="1"/>
</dbReference>
<dbReference type="Proteomes" id="UP000306229">
    <property type="component" value="Chromosome"/>
</dbReference>
<dbReference type="InterPro" id="IPR029063">
    <property type="entry name" value="SAM-dependent_MTases_sf"/>
</dbReference>
<dbReference type="InterPro" id="IPR051128">
    <property type="entry name" value="EgtD_Methyltrsf_superfamily"/>
</dbReference>